<dbReference type="InterPro" id="IPR055377">
    <property type="entry name" value="GH3_M"/>
</dbReference>
<dbReference type="InterPro" id="IPR055378">
    <property type="entry name" value="GH3_C"/>
</dbReference>
<dbReference type="OrthoDB" id="614636at2"/>
<gene>
    <name evidence="3" type="ORF">CP373A1_10925</name>
</gene>
<evidence type="ECO:0000313" key="3">
    <source>
        <dbReference type="EMBL" id="OBY10405.1"/>
    </source>
</evidence>
<comment type="caution">
    <text evidence="3">The sequence shown here is derived from an EMBL/GenBank/DDBJ whole genome shotgun (WGS) entry which is preliminary data.</text>
</comment>
<dbReference type="Pfam" id="PF23572">
    <property type="entry name" value="GH3_C"/>
    <property type="match status" value="1"/>
</dbReference>
<accession>A0A1B8RNI8</accession>
<dbReference type="GO" id="GO:0005737">
    <property type="term" value="C:cytoplasm"/>
    <property type="evidence" value="ECO:0007669"/>
    <property type="project" value="TreeGrafter"/>
</dbReference>
<dbReference type="PANTHER" id="PTHR31901:SF9">
    <property type="entry name" value="GH3 DOMAIN-CONTAINING PROTEIN"/>
    <property type="match status" value="1"/>
</dbReference>
<dbReference type="eggNOG" id="COG3568">
    <property type="taxonomic scope" value="Bacteria"/>
</dbReference>
<proteinExistence type="predicted"/>
<dbReference type="InterPro" id="IPR004993">
    <property type="entry name" value="GH3"/>
</dbReference>
<evidence type="ECO:0000313" key="4">
    <source>
        <dbReference type="Proteomes" id="UP000092714"/>
    </source>
</evidence>
<dbReference type="PANTHER" id="PTHR31901">
    <property type="entry name" value="GH3 DOMAIN-CONTAINING PROTEIN"/>
    <property type="match status" value="1"/>
</dbReference>
<dbReference type="GO" id="GO:0016881">
    <property type="term" value="F:acid-amino acid ligase activity"/>
    <property type="evidence" value="ECO:0007669"/>
    <property type="project" value="TreeGrafter"/>
</dbReference>
<dbReference type="Proteomes" id="UP000092714">
    <property type="component" value="Unassembled WGS sequence"/>
</dbReference>
<organism evidence="3 4">
    <name type="scientific">Clostridium paraputrificum</name>
    <dbReference type="NCBI Taxonomy" id="29363"/>
    <lineage>
        <taxon>Bacteria</taxon>
        <taxon>Bacillati</taxon>
        <taxon>Bacillota</taxon>
        <taxon>Clostridia</taxon>
        <taxon>Eubacteriales</taxon>
        <taxon>Clostridiaceae</taxon>
        <taxon>Clostridium</taxon>
    </lineage>
</organism>
<reference evidence="3 4" key="1">
    <citation type="submission" date="2016-06" db="EMBL/GenBank/DDBJ databases">
        <authorList>
            <person name="Kjaerup R.B."/>
            <person name="Dalgaard T.S."/>
            <person name="Juul-Madsen H.R."/>
        </authorList>
    </citation>
    <scope>NUCLEOTIDE SEQUENCE [LARGE SCALE GENOMIC DNA]</scope>
    <source>
        <strain evidence="3 4">373-A1</strain>
    </source>
</reference>
<protein>
    <submittedName>
        <fullName evidence="3">Plant auxin-responsive GH3</fullName>
    </submittedName>
</protein>
<dbReference type="Pfam" id="PF03321">
    <property type="entry name" value="GH3"/>
    <property type="match status" value="1"/>
</dbReference>
<dbReference type="AlphaFoldDB" id="A0A1B8RNI8"/>
<feature type="domain" description="GH3 middle" evidence="1">
    <location>
        <begin position="345"/>
        <end position="417"/>
    </location>
</feature>
<name>A0A1B8RNI8_9CLOT</name>
<dbReference type="RefSeq" id="WP_065254596.1">
    <property type="nucleotide sequence ID" value="NZ_CABJAZ010000010.1"/>
</dbReference>
<dbReference type="EMBL" id="MAPZ01000020">
    <property type="protein sequence ID" value="OBY10405.1"/>
    <property type="molecule type" value="Genomic_DNA"/>
</dbReference>
<keyword evidence="4" id="KW-1185">Reference proteome</keyword>
<sequence length="560" mass="64262">MTISNKIVYKTLIISGKVVEYTFDKFTKNSDKVNSNTLLNILSLNSSSEYGLKYNFKKIHSAEEYKNTVPITTYTDYEKYIDKMANGEKNILVNYPISYFGHTSGTTGSQKLIPVTKKSQKFAAKYMALLVPKFSYNNFKYGYTYGRGLMISDIVMTTYTKGGTPICSATSGGMKSIKPILSLMYTSPIEVMEIKDRETSLYLHLLFALKEKNLMYISAVFISSILDLLRFLEDNYKKLIKDIRTGSINYSVKIDSKVKEKLNKLLKPDAARADFLEKEFSKGLQGICKRIWPKLIYIATVTGANFSVYDDKVNYYTDYIPIYSPAYAATEGMIGINPYAENISYVVTPDTVFFEFIPLEHCNEVSPSTYNINEVKIGEIYEIVLTNYSGLYRYRLGDVVKVVGYYNNSPKIEFLYRRNQILNMVSEKTTEDHLTNSIKNTMKALNLSLLDYTTLADNTRSPGRYVFYIEIQEQASLPLKNKIEQLLDKELRKSNLAYGRFRSNNRLANLKVIIVKPKTFYKIKEFLQNKGVSKNQIKVPRVITTNERIKNIIKNEIINL</sequence>
<dbReference type="Pfam" id="PF23571">
    <property type="entry name" value="GH3_M"/>
    <property type="match status" value="1"/>
</dbReference>
<feature type="domain" description="GH3 C-terminal" evidence="2">
    <location>
        <begin position="433"/>
        <end position="546"/>
    </location>
</feature>
<evidence type="ECO:0000259" key="2">
    <source>
        <dbReference type="Pfam" id="PF23572"/>
    </source>
</evidence>
<evidence type="ECO:0000259" key="1">
    <source>
        <dbReference type="Pfam" id="PF23571"/>
    </source>
</evidence>